<dbReference type="Pfam" id="PF00646">
    <property type="entry name" value="F-box"/>
    <property type="match status" value="1"/>
</dbReference>
<dbReference type="Pfam" id="PF08268">
    <property type="entry name" value="FBA_3"/>
    <property type="match status" value="1"/>
</dbReference>
<organism evidence="2">
    <name type="scientific">Noccaea caerulescens</name>
    <name type="common">Alpine penny-cress</name>
    <name type="synonym">Thlaspi caerulescens</name>
    <dbReference type="NCBI Taxonomy" id="107243"/>
    <lineage>
        <taxon>Eukaryota</taxon>
        <taxon>Viridiplantae</taxon>
        <taxon>Streptophyta</taxon>
        <taxon>Embryophyta</taxon>
        <taxon>Tracheophyta</taxon>
        <taxon>Spermatophyta</taxon>
        <taxon>Magnoliopsida</taxon>
        <taxon>eudicotyledons</taxon>
        <taxon>Gunneridae</taxon>
        <taxon>Pentapetalae</taxon>
        <taxon>rosids</taxon>
        <taxon>malvids</taxon>
        <taxon>Brassicales</taxon>
        <taxon>Brassicaceae</taxon>
        <taxon>Coluteocarpeae</taxon>
        <taxon>Noccaea</taxon>
    </lineage>
</organism>
<dbReference type="PROSITE" id="PS50181">
    <property type="entry name" value="FBOX"/>
    <property type="match status" value="1"/>
</dbReference>
<gene>
    <name evidence="2" type="ORF">LC_TR7393_c0_g1_i1_g.25475</name>
</gene>
<evidence type="ECO:0000259" key="1">
    <source>
        <dbReference type="PROSITE" id="PS50181"/>
    </source>
</evidence>
<dbReference type="Gene3D" id="1.20.1280.50">
    <property type="match status" value="1"/>
</dbReference>
<dbReference type="EMBL" id="GEVK01003616">
    <property type="protein sequence ID" value="JAU49216.1"/>
    <property type="molecule type" value="Transcribed_RNA"/>
</dbReference>
<dbReference type="AlphaFoldDB" id="A0A1J3G321"/>
<sequence>MENLGQAKKTQLRDIPMDVVMDIFARVPARTVASCRSVSKQWRSMIGRPEFKELFLAVSWTRPRLLLFTFQSDGKIFNFSLPQPQNPDDESSLVATRPTRYHVHHNHSPTDYSDRFCSPVGGFICRRDRDDEGASMTSVICNPVTGESVSLPKVESINGVETIPLLGYDPIDKQFKVLCIEADGDSNTHHIVTLENGNHLWRAIECKPHFPKSKGICIDGVLYYTAGVIPRLWVKMIVCFDISSEKFSFISIDDETMNSSSTLINYKGKLGALQLTYPPPRRLEFWVLEDAVKRKWSKNIYTFPSFRQTFVDRTRPVIVGMTGKGEVVLSSPMLSDPFYIYYYKLEGNRFTRVRIQGFEGFKRKWVYTSLDYAENLKLMTEYGKGVKSNTFSPK</sequence>
<dbReference type="InterPro" id="IPR036047">
    <property type="entry name" value="F-box-like_dom_sf"/>
</dbReference>
<dbReference type="PANTHER" id="PTHR31111">
    <property type="entry name" value="BNAA05G37150D PROTEIN-RELATED"/>
    <property type="match status" value="1"/>
</dbReference>
<dbReference type="SMART" id="SM00256">
    <property type="entry name" value="FBOX"/>
    <property type="match status" value="1"/>
</dbReference>
<dbReference type="NCBIfam" id="TIGR01640">
    <property type="entry name" value="F_box_assoc_1"/>
    <property type="match status" value="1"/>
</dbReference>
<proteinExistence type="predicted"/>
<reference evidence="2" key="1">
    <citation type="submission" date="2016-07" db="EMBL/GenBank/DDBJ databases">
        <title>De novo transcriptome assembly of four accessions of the metal hyperaccumulator plant Noccaea caerulescens.</title>
        <authorList>
            <person name="Blande D."/>
            <person name="Halimaa P."/>
            <person name="Tervahauta A.I."/>
            <person name="Aarts M.G."/>
            <person name="Karenlampi S.O."/>
        </authorList>
    </citation>
    <scope>NUCLEOTIDE SEQUENCE</scope>
</reference>
<evidence type="ECO:0000313" key="2">
    <source>
        <dbReference type="EMBL" id="JAU49216.1"/>
    </source>
</evidence>
<name>A0A1J3G321_NOCCA</name>
<dbReference type="CDD" id="cd22157">
    <property type="entry name" value="F-box_AtFBW1-like"/>
    <property type="match status" value="1"/>
</dbReference>
<accession>A0A1J3G321</accession>
<feature type="domain" description="F-box" evidence="1">
    <location>
        <begin position="9"/>
        <end position="58"/>
    </location>
</feature>
<protein>
    <submittedName>
        <fullName evidence="2">F-box protein</fullName>
    </submittedName>
</protein>
<dbReference type="InterPro" id="IPR017451">
    <property type="entry name" value="F-box-assoc_interact_dom"/>
</dbReference>
<dbReference type="InterPro" id="IPR013187">
    <property type="entry name" value="F-box-assoc_dom_typ3"/>
</dbReference>
<dbReference type="InterPro" id="IPR001810">
    <property type="entry name" value="F-box_dom"/>
</dbReference>
<dbReference type="PANTHER" id="PTHR31111:SF59">
    <property type="entry name" value="(RAPE) HYPOTHETICAL PROTEIN"/>
    <property type="match status" value="1"/>
</dbReference>
<dbReference type="SUPFAM" id="SSF81383">
    <property type="entry name" value="F-box domain"/>
    <property type="match status" value="1"/>
</dbReference>